<organism evidence="1 2">
    <name type="scientific">Hymenobacter cellulosilyticus</name>
    <dbReference type="NCBI Taxonomy" id="2932248"/>
    <lineage>
        <taxon>Bacteria</taxon>
        <taxon>Pseudomonadati</taxon>
        <taxon>Bacteroidota</taxon>
        <taxon>Cytophagia</taxon>
        <taxon>Cytophagales</taxon>
        <taxon>Hymenobacteraceae</taxon>
        <taxon>Hymenobacter</taxon>
    </lineage>
</organism>
<gene>
    <name evidence="1" type="ORF">MUN79_02605</name>
</gene>
<accession>A0A8T9Q5E9</accession>
<keyword evidence="2" id="KW-1185">Reference proteome</keyword>
<protein>
    <submittedName>
        <fullName evidence="1">Uncharacterized protein</fullName>
    </submittedName>
</protein>
<name>A0A8T9Q5E9_9BACT</name>
<dbReference type="KEGG" id="hcu:MUN79_02605"/>
<dbReference type="RefSeq" id="WP_244676254.1">
    <property type="nucleotide sequence ID" value="NZ_CP095046.1"/>
</dbReference>
<dbReference type="Gene3D" id="3.40.50.450">
    <property type="match status" value="1"/>
</dbReference>
<dbReference type="EMBL" id="CP095046">
    <property type="protein sequence ID" value="UOQ72896.1"/>
    <property type="molecule type" value="Genomic_DNA"/>
</dbReference>
<evidence type="ECO:0000313" key="2">
    <source>
        <dbReference type="Proteomes" id="UP000831796"/>
    </source>
</evidence>
<sequence length="190" mass="21332">MVISPEELRKLGDATLLGLPKTAFFCSRHYPSSVERPTYLWALEQRAAERCIISGFHSMLEQTVFRYLLQGLQQPIVYALGRGIQPNINLEYQPEIEAGRLLFITPFESEVQTVTQDTADIRNLLVAELAEQFFIPYATPQGNLTRLLQSPAAQGKPVLTLDIPENQALLDQGARVFRPSGILGRHGQRL</sequence>
<proteinExistence type="predicted"/>
<evidence type="ECO:0000313" key="1">
    <source>
        <dbReference type="EMBL" id="UOQ72896.1"/>
    </source>
</evidence>
<dbReference type="Proteomes" id="UP000831796">
    <property type="component" value="Chromosome"/>
</dbReference>
<dbReference type="AlphaFoldDB" id="A0A8T9Q5E9"/>
<reference evidence="1" key="1">
    <citation type="submission" date="2022-04" db="EMBL/GenBank/DDBJ databases">
        <title>Hymenobacter sp. isolated from the air.</title>
        <authorList>
            <person name="Won M."/>
            <person name="Lee C.-M."/>
            <person name="Woen H.-Y."/>
            <person name="Kwon S.-W."/>
        </authorList>
    </citation>
    <scope>NUCLEOTIDE SEQUENCE</scope>
    <source>
        <strain evidence="1">5116S-3</strain>
    </source>
</reference>